<dbReference type="GO" id="GO:0005509">
    <property type="term" value="F:calcium ion binding"/>
    <property type="evidence" value="ECO:0007669"/>
    <property type="project" value="InterPro"/>
</dbReference>
<feature type="domain" description="EF-hand" evidence="6">
    <location>
        <begin position="7"/>
        <end position="42"/>
    </location>
</feature>
<reference evidence="7 8" key="1">
    <citation type="submission" date="2024-05" db="EMBL/GenBank/DDBJ databases">
        <authorList>
            <person name="Wallberg A."/>
        </authorList>
    </citation>
    <scope>NUCLEOTIDE SEQUENCE [LARGE SCALE GENOMIC DNA]</scope>
</reference>
<comment type="caution">
    <text evidence="7">The sequence shown here is derived from an EMBL/GenBank/DDBJ whole genome shotgun (WGS) entry which is preliminary data.</text>
</comment>
<evidence type="ECO:0000313" key="7">
    <source>
        <dbReference type="EMBL" id="CAL4121760.1"/>
    </source>
</evidence>
<organism evidence="7 8">
    <name type="scientific">Meganyctiphanes norvegica</name>
    <name type="common">Northern krill</name>
    <name type="synonym">Thysanopoda norvegica</name>
    <dbReference type="NCBI Taxonomy" id="48144"/>
    <lineage>
        <taxon>Eukaryota</taxon>
        <taxon>Metazoa</taxon>
        <taxon>Ecdysozoa</taxon>
        <taxon>Arthropoda</taxon>
        <taxon>Crustacea</taxon>
        <taxon>Multicrustacea</taxon>
        <taxon>Malacostraca</taxon>
        <taxon>Eumalacostraca</taxon>
        <taxon>Eucarida</taxon>
        <taxon>Euphausiacea</taxon>
        <taxon>Euphausiidae</taxon>
        <taxon>Meganyctiphanes</taxon>
    </lineage>
</organism>
<keyword evidence="3" id="KW-0518">Myosin</keyword>
<dbReference type="PANTHER" id="PTHR23048">
    <property type="entry name" value="MYOSIN LIGHT CHAIN 1, 3"/>
    <property type="match status" value="1"/>
</dbReference>
<evidence type="ECO:0000256" key="4">
    <source>
        <dbReference type="ARBA" id="ARBA00023175"/>
    </source>
</evidence>
<dbReference type="FunFam" id="1.10.238.10:FF:000003">
    <property type="entry name" value="Calmodulin A"/>
    <property type="match status" value="1"/>
</dbReference>
<protein>
    <recommendedName>
        <fullName evidence="6">EF-hand domain-containing protein</fullName>
    </recommendedName>
</protein>
<keyword evidence="5" id="KW-0514">Muscle protein</keyword>
<comment type="subunit">
    <text evidence="1">Myosin is a hexamer of 2 heavy chains and 4 light chains.</text>
</comment>
<keyword evidence="8" id="KW-1185">Reference proteome</keyword>
<dbReference type="GO" id="GO:0005859">
    <property type="term" value="C:muscle myosin complex"/>
    <property type="evidence" value="ECO:0007669"/>
    <property type="project" value="TreeGrafter"/>
</dbReference>
<dbReference type="InterPro" id="IPR050230">
    <property type="entry name" value="CALM/Myosin/TropC-like"/>
</dbReference>
<dbReference type="SUPFAM" id="SSF47473">
    <property type="entry name" value="EF-hand"/>
    <property type="match status" value="1"/>
</dbReference>
<dbReference type="PANTHER" id="PTHR23048:SF33">
    <property type="entry name" value="MYOSIN LIGHT CHAIN ALKALI"/>
    <property type="match status" value="1"/>
</dbReference>
<evidence type="ECO:0000256" key="2">
    <source>
        <dbReference type="ARBA" id="ARBA00022737"/>
    </source>
</evidence>
<dbReference type="InterPro" id="IPR002048">
    <property type="entry name" value="EF_hand_dom"/>
</dbReference>
<evidence type="ECO:0000256" key="5">
    <source>
        <dbReference type="ARBA" id="ARBA00023179"/>
    </source>
</evidence>
<evidence type="ECO:0000259" key="6">
    <source>
        <dbReference type="PROSITE" id="PS50222"/>
    </source>
</evidence>
<keyword evidence="2" id="KW-0677">Repeat</keyword>
<dbReference type="EMBL" id="CAXKWB010019230">
    <property type="protein sequence ID" value="CAL4121760.1"/>
    <property type="molecule type" value="Genomic_DNA"/>
</dbReference>
<keyword evidence="4" id="KW-0505">Motor protein</keyword>
<dbReference type="Gene3D" id="1.10.238.10">
    <property type="entry name" value="EF-hand"/>
    <property type="match status" value="2"/>
</dbReference>
<proteinExistence type="predicted"/>
<accession>A0AAV2RA49</accession>
<evidence type="ECO:0000256" key="1">
    <source>
        <dbReference type="ARBA" id="ARBA00011445"/>
    </source>
</evidence>
<evidence type="ECO:0000313" key="8">
    <source>
        <dbReference type="Proteomes" id="UP001497623"/>
    </source>
</evidence>
<dbReference type="PROSITE" id="PS50222">
    <property type="entry name" value="EF_HAND_2"/>
    <property type="match status" value="1"/>
</dbReference>
<sequence length="154" mass="17793">MSDLSAKEKEIVKFAFSIYDFEGKNEVDGVYLGDVLRAVNLNPTDKQVAEQGGTVRKKDKFFKVDEFFKMFSEIKKDKDSGSYEDFMELLLTYDKMEDGHVVLTELEYILNNLGERLEKYEVDGVIAELCPEPDDDDMVEYEPFVMKLTKGLKK</sequence>
<name>A0AAV2RA49_MEGNR</name>
<gene>
    <name evidence="7" type="ORF">MNOR_LOCUS22622</name>
</gene>
<evidence type="ECO:0000256" key="3">
    <source>
        <dbReference type="ARBA" id="ARBA00023123"/>
    </source>
</evidence>
<dbReference type="AlphaFoldDB" id="A0AAV2RA49"/>
<dbReference type="InterPro" id="IPR011992">
    <property type="entry name" value="EF-hand-dom_pair"/>
</dbReference>
<dbReference type="Proteomes" id="UP001497623">
    <property type="component" value="Unassembled WGS sequence"/>
</dbReference>